<evidence type="ECO:0000313" key="2">
    <source>
        <dbReference type="Proteomes" id="UP000555407"/>
    </source>
</evidence>
<keyword evidence="2" id="KW-1185">Reference proteome</keyword>
<organism evidence="1 2">
    <name type="scientific">Kribbella shirazensis</name>
    <dbReference type="NCBI Taxonomy" id="1105143"/>
    <lineage>
        <taxon>Bacteria</taxon>
        <taxon>Bacillati</taxon>
        <taxon>Actinomycetota</taxon>
        <taxon>Actinomycetes</taxon>
        <taxon>Propionibacteriales</taxon>
        <taxon>Kribbellaceae</taxon>
        <taxon>Kribbella</taxon>
    </lineage>
</organism>
<gene>
    <name evidence="1" type="ORF">BJY22_007956</name>
</gene>
<sequence>MDLFWNWIATKTGMLDTLLAMVESSEIAHADALIGIFTVASSPEHEAMALPTTG</sequence>
<dbReference type="Proteomes" id="UP000555407">
    <property type="component" value="Unassembled WGS sequence"/>
</dbReference>
<accession>A0A7X6A6D8</accession>
<dbReference type="RefSeq" id="WP_202891474.1">
    <property type="nucleotide sequence ID" value="NZ_JAASRO010000001.1"/>
</dbReference>
<protein>
    <submittedName>
        <fullName evidence="1">Uncharacterized protein</fullName>
    </submittedName>
</protein>
<evidence type="ECO:0000313" key="1">
    <source>
        <dbReference type="EMBL" id="NIK62239.1"/>
    </source>
</evidence>
<comment type="caution">
    <text evidence="1">The sequence shown here is derived from an EMBL/GenBank/DDBJ whole genome shotgun (WGS) entry which is preliminary data.</text>
</comment>
<proteinExistence type="predicted"/>
<dbReference type="EMBL" id="JAASRO010000001">
    <property type="protein sequence ID" value="NIK62239.1"/>
    <property type="molecule type" value="Genomic_DNA"/>
</dbReference>
<reference evidence="1 2" key="1">
    <citation type="submission" date="2020-03" db="EMBL/GenBank/DDBJ databases">
        <title>Sequencing the genomes of 1000 actinobacteria strains.</title>
        <authorList>
            <person name="Klenk H.-P."/>
        </authorList>
    </citation>
    <scope>NUCLEOTIDE SEQUENCE [LARGE SCALE GENOMIC DNA]</scope>
    <source>
        <strain evidence="1 2">DSM 45490</strain>
    </source>
</reference>
<dbReference type="AlphaFoldDB" id="A0A7X6A6D8"/>
<name>A0A7X6A6D8_9ACTN</name>